<dbReference type="KEGG" id="fox:FOXG_20099"/>
<evidence type="ECO:0000313" key="1">
    <source>
        <dbReference type="EMBL" id="KNB08926.1"/>
    </source>
</evidence>
<evidence type="ECO:0000313" key="2">
    <source>
        <dbReference type="Proteomes" id="UP000009097"/>
    </source>
</evidence>
<accession>A0A0J9VDA0</accession>
<dbReference type="VEuPathDB" id="FungiDB:FOXG_20099"/>
<dbReference type="OrthoDB" id="291007at2759"/>
<dbReference type="Proteomes" id="UP000009097">
    <property type="component" value="Unassembled WGS sequence"/>
</dbReference>
<dbReference type="AlphaFoldDB" id="A0A0J9VDA0"/>
<protein>
    <submittedName>
        <fullName evidence="1">Uncharacterized protein</fullName>
    </submittedName>
</protein>
<gene>
    <name evidence="1" type="ORF">FOXG_20099</name>
</gene>
<dbReference type="EMBL" id="DS231707">
    <property type="protein sequence ID" value="KNB08926.1"/>
    <property type="molecule type" value="Genomic_DNA"/>
</dbReference>
<dbReference type="RefSeq" id="XP_018246971.1">
    <property type="nucleotide sequence ID" value="XM_018400377.1"/>
</dbReference>
<sequence length="112" mass="12364">MSQALLTISSTATHCMYFSATMSFQADPLLVNIYDALRKKFDPEDKALFQMQVPAQLLDRSAFHYDGSDSDFAQRTKPSSVANAEFGLTDGMLELSSIVDGPNGNKLSKKYD</sequence>
<name>A0A0J9VDA0_FUSO4</name>
<dbReference type="GeneID" id="28960805"/>
<reference evidence="1" key="2">
    <citation type="journal article" date="2010" name="Nature">
        <title>Comparative genomics reveals mobile pathogenicity chromosomes in Fusarium.</title>
        <authorList>
            <person name="Ma L.J."/>
            <person name="van der Does H.C."/>
            <person name="Borkovich K.A."/>
            <person name="Coleman J.J."/>
            <person name="Daboussi M.J."/>
            <person name="Di Pietro A."/>
            <person name="Dufresne M."/>
            <person name="Freitag M."/>
            <person name="Grabherr M."/>
            <person name="Henrissat B."/>
            <person name="Houterman P.M."/>
            <person name="Kang S."/>
            <person name="Shim W.B."/>
            <person name="Woloshuk C."/>
            <person name="Xie X."/>
            <person name="Xu J.R."/>
            <person name="Antoniw J."/>
            <person name="Baker S.E."/>
            <person name="Bluhm B.H."/>
            <person name="Breakspear A."/>
            <person name="Brown D.W."/>
            <person name="Butchko R.A."/>
            <person name="Chapman S."/>
            <person name="Coulson R."/>
            <person name="Coutinho P.M."/>
            <person name="Danchin E.G."/>
            <person name="Diener A."/>
            <person name="Gale L.R."/>
            <person name="Gardiner D.M."/>
            <person name="Goff S."/>
            <person name="Hammond-Kosack K.E."/>
            <person name="Hilburn K."/>
            <person name="Hua-Van A."/>
            <person name="Jonkers W."/>
            <person name="Kazan K."/>
            <person name="Kodira C.D."/>
            <person name="Koehrsen M."/>
            <person name="Kumar L."/>
            <person name="Lee Y.H."/>
            <person name="Li L."/>
            <person name="Manners J.M."/>
            <person name="Miranda-Saavedra D."/>
            <person name="Mukherjee M."/>
            <person name="Park G."/>
            <person name="Park J."/>
            <person name="Park S.Y."/>
            <person name="Proctor R.H."/>
            <person name="Regev A."/>
            <person name="Ruiz-Roldan M.C."/>
            <person name="Sain D."/>
            <person name="Sakthikumar S."/>
            <person name="Sykes S."/>
            <person name="Schwartz D.C."/>
            <person name="Turgeon B.G."/>
            <person name="Wapinski I."/>
            <person name="Yoder O."/>
            <person name="Young S."/>
            <person name="Zeng Q."/>
            <person name="Zhou S."/>
            <person name="Galagan J."/>
            <person name="Cuomo C.A."/>
            <person name="Kistler H.C."/>
            <person name="Rep M."/>
        </authorList>
    </citation>
    <scope>NUCLEOTIDE SEQUENCE [LARGE SCALE GENOMIC DNA]</scope>
    <source>
        <strain evidence="1">4287</strain>
    </source>
</reference>
<organism evidence="1 2">
    <name type="scientific">Fusarium oxysporum f. sp. lycopersici (strain 4287 / CBS 123668 / FGSC 9935 / NRRL 34936)</name>
    <name type="common">Fusarium vascular wilt of tomato</name>
    <dbReference type="NCBI Taxonomy" id="426428"/>
    <lineage>
        <taxon>Eukaryota</taxon>
        <taxon>Fungi</taxon>
        <taxon>Dikarya</taxon>
        <taxon>Ascomycota</taxon>
        <taxon>Pezizomycotina</taxon>
        <taxon>Sordariomycetes</taxon>
        <taxon>Hypocreomycetidae</taxon>
        <taxon>Hypocreales</taxon>
        <taxon>Nectriaceae</taxon>
        <taxon>Fusarium</taxon>
        <taxon>Fusarium oxysporum species complex</taxon>
    </lineage>
</organism>
<proteinExistence type="predicted"/>
<reference evidence="1" key="1">
    <citation type="submission" date="2007-04" db="EMBL/GenBank/DDBJ databases">
        <authorList>
            <consortium name="The Broad Institute Genome Sequencing Platform"/>
            <person name="Birren B."/>
            <person name="Lander E."/>
            <person name="Galagan J."/>
            <person name="Nusbaum C."/>
            <person name="Devon K."/>
            <person name="Ma L.-J."/>
            <person name="Jaffe D."/>
            <person name="Butler J."/>
            <person name="Alvarez P."/>
            <person name="Gnerre S."/>
            <person name="Grabherr M."/>
            <person name="Kleber M."/>
            <person name="Mauceli E."/>
            <person name="Brockman W."/>
            <person name="MacCallum I.A."/>
            <person name="Young S."/>
            <person name="LaButti K."/>
            <person name="DeCaprio D."/>
            <person name="Crawford M."/>
            <person name="Koehrsen M."/>
            <person name="Engels R."/>
            <person name="Montgomery P."/>
            <person name="Pearson M."/>
            <person name="Howarth C."/>
            <person name="Larson L."/>
            <person name="White J."/>
            <person name="O'Leary S."/>
            <person name="Kodira C."/>
            <person name="Zeng Q."/>
            <person name="Yandava C."/>
            <person name="Alvarado L."/>
            <person name="Kistler C."/>
            <person name="Shim W.-B."/>
            <person name="Kang S."/>
            <person name="Woloshuk C."/>
        </authorList>
    </citation>
    <scope>NUCLEOTIDE SEQUENCE</scope>
    <source>
        <strain evidence="1">4287</strain>
    </source>
</reference>